<feature type="transmembrane region" description="Helical" evidence="1">
    <location>
        <begin position="28"/>
        <end position="47"/>
    </location>
</feature>
<reference evidence="2" key="1">
    <citation type="submission" date="2023-06" db="EMBL/GenBank/DDBJ databases">
        <title>Genome-scale phylogeny and comparative genomics of the fungal order Sordariales.</title>
        <authorList>
            <consortium name="Lawrence Berkeley National Laboratory"/>
            <person name="Hensen N."/>
            <person name="Bonometti L."/>
            <person name="Westerberg I."/>
            <person name="Brannstrom I.O."/>
            <person name="Guillou S."/>
            <person name="Cros-Aarteil S."/>
            <person name="Calhoun S."/>
            <person name="Haridas S."/>
            <person name="Kuo A."/>
            <person name="Mondo S."/>
            <person name="Pangilinan J."/>
            <person name="Riley R."/>
            <person name="Labutti K."/>
            <person name="Andreopoulos B."/>
            <person name="Lipzen A."/>
            <person name="Chen C."/>
            <person name="Yanf M."/>
            <person name="Daum C."/>
            <person name="Ng V."/>
            <person name="Clum A."/>
            <person name="Steindorff A."/>
            <person name="Ohm R."/>
            <person name="Martin F."/>
            <person name="Silar P."/>
            <person name="Natvig D."/>
            <person name="Lalanne C."/>
            <person name="Gautier V."/>
            <person name="Ament-Velasquez S.L."/>
            <person name="Kruys A."/>
            <person name="Hutchinson M.I."/>
            <person name="Powell A.J."/>
            <person name="Barry K."/>
            <person name="Miller A.N."/>
            <person name="Grigoriev I.V."/>
            <person name="Debuchy R."/>
            <person name="Gladieux P."/>
            <person name="Thoren M.H."/>
            <person name="Johannesson H."/>
        </authorList>
    </citation>
    <scope>NUCLEOTIDE SEQUENCE</scope>
    <source>
        <strain evidence="2">CBS 307.81</strain>
    </source>
</reference>
<gene>
    <name evidence="2" type="ORF">QBC41DRAFT_301663</name>
</gene>
<name>A0AA39ZGP9_9PEZI</name>
<dbReference type="AlphaFoldDB" id="A0AA39ZGP9"/>
<sequence length="98" mass="11048">MPRTRYGTAFFLPELALSEPVEMPVPAVAVMALAVAVMVPLTIYLLGPRWSCVFLPKWILDVLLAHFFDMPPIDTKAWCLAVLVVFGLWEFLDVNIEN</sequence>
<protein>
    <submittedName>
        <fullName evidence="2">Uncharacterized protein</fullName>
    </submittedName>
</protein>
<evidence type="ECO:0000256" key="1">
    <source>
        <dbReference type="SAM" id="Phobius"/>
    </source>
</evidence>
<accession>A0AA39ZGP9</accession>
<proteinExistence type="predicted"/>
<keyword evidence="3" id="KW-1185">Reference proteome</keyword>
<evidence type="ECO:0000313" key="2">
    <source>
        <dbReference type="EMBL" id="KAK0670274.1"/>
    </source>
</evidence>
<keyword evidence="1" id="KW-0472">Membrane</keyword>
<keyword evidence="1" id="KW-0812">Transmembrane</keyword>
<dbReference type="Proteomes" id="UP001174997">
    <property type="component" value="Unassembled WGS sequence"/>
</dbReference>
<keyword evidence="1" id="KW-1133">Transmembrane helix</keyword>
<evidence type="ECO:0000313" key="3">
    <source>
        <dbReference type="Proteomes" id="UP001174997"/>
    </source>
</evidence>
<comment type="caution">
    <text evidence="2">The sequence shown here is derived from an EMBL/GenBank/DDBJ whole genome shotgun (WGS) entry which is preliminary data.</text>
</comment>
<organism evidence="2 3">
    <name type="scientific">Cercophora samala</name>
    <dbReference type="NCBI Taxonomy" id="330535"/>
    <lineage>
        <taxon>Eukaryota</taxon>
        <taxon>Fungi</taxon>
        <taxon>Dikarya</taxon>
        <taxon>Ascomycota</taxon>
        <taxon>Pezizomycotina</taxon>
        <taxon>Sordariomycetes</taxon>
        <taxon>Sordariomycetidae</taxon>
        <taxon>Sordariales</taxon>
        <taxon>Lasiosphaeriaceae</taxon>
        <taxon>Cercophora</taxon>
    </lineage>
</organism>
<dbReference type="EMBL" id="JAULSY010000033">
    <property type="protein sequence ID" value="KAK0670274.1"/>
    <property type="molecule type" value="Genomic_DNA"/>
</dbReference>